<dbReference type="EMBL" id="CP000237">
    <property type="protein sequence ID" value="ABD46258.1"/>
    <property type="molecule type" value="Genomic_DNA"/>
</dbReference>
<evidence type="ECO:0000313" key="1">
    <source>
        <dbReference type="EMBL" id="ABD46258.1"/>
    </source>
</evidence>
<protein>
    <submittedName>
        <fullName evidence="1">Uncharacterized protein</fullName>
    </submittedName>
</protein>
<dbReference type="STRING" id="222891.NSE_0555"/>
<keyword evidence="2" id="KW-1185">Reference proteome</keyword>
<sequence>MQDIAAVGTKRSYSRVKIIHGVLRAITMSHKSRVEEL</sequence>
<accession>Q2GDK9</accession>
<evidence type="ECO:0000313" key="2">
    <source>
        <dbReference type="Proteomes" id="UP000001942"/>
    </source>
</evidence>
<reference evidence="1 2" key="1">
    <citation type="journal article" date="2006" name="PLoS Genet.">
        <title>Comparative genomics of emerging human ehrlichiosis agents.</title>
        <authorList>
            <person name="Dunning Hotopp J.C."/>
            <person name="Lin M."/>
            <person name="Madupu R."/>
            <person name="Crabtree J."/>
            <person name="Angiuoli S.V."/>
            <person name="Eisen J.A."/>
            <person name="Seshadri R."/>
            <person name="Ren Q."/>
            <person name="Wu M."/>
            <person name="Utterback T.R."/>
            <person name="Smith S."/>
            <person name="Lewis M."/>
            <person name="Khouri H."/>
            <person name="Zhang C."/>
            <person name="Niu H."/>
            <person name="Lin Q."/>
            <person name="Ohashi N."/>
            <person name="Zhi N."/>
            <person name="Nelson W."/>
            <person name="Brinkac L.M."/>
            <person name="Dodson R.J."/>
            <person name="Rosovitz M.J."/>
            <person name="Sundaram J."/>
            <person name="Daugherty S.C."/>
            <person name="Davidsen T."/>
            <person name="Durkin A.S."/>
            <person name="Gwinn M."/>
            <person name="Haft D.H."/>
            <person name="Selengut J.D."/>
            <person name="Sullivan S.A."/>
            <person name="Zafar N."/>
            <person name="Zhou L."/>
            <person name="Benahmed F."/>
            <person name="Forberger H."/>
            <person name="Halpin R."/>
            <person name="Mulligan S."/>
            <person name="Robinson J."/>
            <person name="White O."/>
            <person name="Rikihisa Y."/>
            <person name="Tettelin H."/>
        </authorList>
    </citation>
    <scope>NUCLEOTIDE SEQUENCE [LARGE SCALE GENOMIC DNA]</scope>
    <source>
        <strain evidence="2">ATCC VR-367 / Miyayama</strain>
    </source>
</reference>
<proteinExistence type="predicted"/>
<dbReference type="Proteomes" id="UP000001942">
    <property type="component" value="Chromosome"/>
</dbReference>
<gene>
    <name evidence="1" type="ordered locus">NSE_0555</name>
</gene>
<dbReference type="KEGG" id="nse:NSE_0555"/>
<dbReference type="AlphaFoldDB" id="Q2GDK9"/>
<dbReference type="HOGENOM" id="CLU_3346357_0_0_5"/>
<organism evidence="1 2">
    <name type="scientific">Ehrlichia sennetsu (strain ATCC VR-367 / Miyayama)</name>
    <name type="common">Neorickettsia sennetsu</name>
    <dbReference type="NCBI Taxonomy" id="222891"/>
    <lineage>
        <taxon>Bacteria</taxon>
        <taxon>Pseudomonadati</taxon>
        <taxon>Pseudomonadota</taxon>
        <taxon>Alphaproteobacteria</taxon>
        <taxon>Rickettsiales</taxon>
        <taxon>Anaplasmataceae</taxon>
        <taxon>Ehrlichia</taxon>
    </lineage>
</organism>
<name>Q2GDK9_EHRS3</name>